<organism evidence="1 2">
    <name type="scientific">Stegodyphus mimosarum</name>
    <name type="common">African social velvet spider</name>
    <dbReference type="NCBI Taxonomy" id="407821"/>
    <lineage>
        <taxon>Eukaryota</taxon>
        <taxon>Metazoa</taxon>
        <taxon>Ecdysozoa</taxon>
        <taxon>Arthropoda</taxon>
        <taxon>Chelicerata</taxon>
        <taxon>Arachnida</taxon>
        <taxon>Araneae</taxon>
        <taxon>Araneomorphae</taxon>
        <taxon>Entelegynae</taxon>
        <taxon>Eresoidea</taxon>
        <taxon>Eresidae</taxon>
        <taxon>Stegodyphus</taxon>
    </lineage>
</organism>
<gene>
    <name evidence="1" type="ORF">X975_11460</name>
</gene>
<dbReference type="EMBL" id="KK119097">
    <property type="protein sequence ID" value="KFM74713.1"/>
    <property type="molecule type" value="Genomic_DNA"/>
</dbReference>
<proteinExistence type="predicted"/>
<name>A0A087UBH4_STEMI</name>
<keyword evidence="2" id="KW-1185">Reference proteome</keyword>
<sequence>MFNHMHFLPFPAKYIQQQYYVHNELFKKYILLGSWMNVRNTMLIKK</sequence>
<evidence type="ECO:0000313" key="1">
    <source>
        <dbReference type="EMBL" id="KFM74713.1"/>
    </source>
</evidence>
<feature type="non-terminal residue" evidence="1">
    <location>
        <position position="46"/>
    </location>
</feature>
<accession>A0A087UBH4</accession>
<dbReference type="AlphaFoldDB" id="A0A087UBH4"/>
<reference evidence="1 2" key="1">
    <citation type="submission" date="2013-11" db="EMBL/GenBank/DDBJ databases">
        <title>Genome sequencing of Stegodyphus mimosarum.</title>
        <authorList>
            <person name="Bechsgaard J."/>
        </authorList>
    </citation>
    <scope>NUCLEOTIDE SEQUENCE [LARGE SCALE GENOMIC DNA]</scope>
</reference>
<evidence type="ECO:0000313" key="2">
    <source>
        <dbReference type="Proteomes" id="UP000054359"/>
    </source>
</evidence>
<dbReference type="Proteomes" id="UP000054359">
    <property type="component" value="Unassembled WGS sequence"/>
</dbReference>
<protein>
    <submittedName>
        <fullName evidence="1">Uncharacterized protein</fullName>
    </submittedName>
</protein>